<protein>
    <submittedName>
        <fullName evidence="2">Alcohol dehydrogenase</fullName>
    </submittedName>
</protein>
<evidence type="ECO:0000313" key="2">
    <source>
        <dbReference type="EMBL" id="AOM78946.1"/>
    </source>
</evidence>
<gene>
    <name evidence="2" type="ORF">BFS30_18290</name>
</gene>
<accession>A0A1D7QJV3</accession>
<evidence type="ECO:0000313" key="3">
    <source>
        <dbReference type="Proteomes" id="UP000094313"/>
    </source>
</evidence>
<dbReference type="Gene3D" id="3.90.180.10">
    <property type="entry name" value="Medium-chain alcohol dehydrogenases, catalytic domain"/>
    <property type="match status" value="1"/>
</dbReference>
<proteinExistence type="predicted"/>
<keyword evidence="3" id="KW-1185">Reference proteome</keyword>
<dbReference type="KEGG" id="psty:BFS30_18290"/>
<dbReference type="InterPro" id="IPR036291">
    <property type="entry name" value="NAD(P)-bd_dom_sf"/>
</dbReference>
<dbReference type="PANTHER" id="PTHR43482:SF1">
    <property type="entry name" value="PROTEIN AST1-RELATED"/>
    <property type="match status" value="1"/>
</dbReference>
<dbReference type="SUPFAM" id="SSF50129">
    <property type="entry name" value="GroES-like"/>
    <property type="match status" value="1"/>
</dbReference>
<dbReference type="GO" id="GO:0016491">
    <property type="term" value="F:oxidoreductase activity"/>
    <property type="evidence" value="ECO:0007669"/>
    <property type="project" value="InterPro"/>
</dbReference>
<dbReference type="PANTHER" id="PTHR43482">
    <property type="entry name" value="PROTEIN AST1-RELATED"/>
    <property type="match status" value="1"/>
</dbReference>
<dbReference type="SUPFAM" id="SSF51735">
    <property type="entry name" value="NAD(P)-binding Rossmann-fold domains"/>
    <property type="match status" value="1"/>
</dbReference>
<dbReference type="InterPro" id="IPR011032">
    <property type="entry name" value="GroES-like_sf"/>
</dbReference>
<dbReference type="Proteomes" id="UP000094313">
    <property type="component" value="Chromosome"/>
</dbReference>
<feature type="domain" description="Enoyl reductase (ER)" evidence="1">
    <location>
        <begin position="10"/>
        <end position="329"/>
    </location>
</feature>
<dbReference type="InterPro" id="IPR020843">
    <property type="entry name" value="ER"/>
</dbReference>
<dbReference type="Pfam" id="PF13602">
    <property type="entry name" value="ADH_zinc_N_2"/>
    <property type="match status" value="1"/>
</dbReference>
<dbReference type="CDD" id="cd05289">
    <property type="entry name" value="MDR_like_2"/>
    <property type="match status" value="1"/>
</dbReference>
<sequence length="333" mass="36282">MKAIVLDGFGGLDNFRLADIEMPVMKAEEVLIQIKAAAFNPIDYQMRLGRREKHRMTSPILGRELSGVIIAVGDLVRGFQAGDEVLAASGSMGSNGSYAEYMALNPKMIAHKPSNISFEEAAAIPSAGLTAWQCFKRMDVKPGQSVFITGGSGAVGSFLIRILKQQGIHQIITTAGNRRSMEALFALGLDEHNVIDYKTAHLKDQVIAANGGKSFDFAVEIVGGESSELAAEVLRVNGIYLDVTFLGTEQARGVLFDKGCIVVNISNYAYILDNNMMYYEETLRQVVDLIEENKISPPAINIVGELSIKTVQEAHSLMENNQVHGKKIVMKIS</sequence>
<dbReference type="EMBL" id="CP017141">
    <property type="protein sequence ID" value="AOM78946.1"/>
    <property type="molecule type" value="Genomic_DNA"/>
</dbReference>
<reference evidence="2 3" key="1">
    <citation type="submission" date="2016-08" db="EMBL/GenBank/DDBJ databases">
        <authorList>
            <person name="Seilhamer J.J."/>
        </authorList>
    </citation>
    <scope>NUCLEOTIDE SEQUENCE [LARGE SCALE GENOMIC DNA]</scope>
    <source>
        <strain evidence="2 3">DX4</strain>
    </source>
</reference>
<organism evidence="2 3">
    <name type="scientific">Pedobacter steynii</name>
    <dbReference type="NCBI Taxonomy" id="430522"/>
    <lineage>
        <taxon>Bacteria</taxon>
        <taxon>Pseudomonadati</taxon>
        <taxon>Bacteroidota</taxon>
        <taxon>Sphingobacteriia</taxon>
        <taxon>Sphingobacteriales</taxon>
        <taxon>Sphingobacteriaceae</taxon>
        <taxon>Pedobacter</taxon>
    </lineage>
</organism>
<dbReference type="AlphaFoldDB" id="A0A1D7QJV3"/>
<dbReference type="SMART" id="SM00829">
    <property type="entry name" value="PKS_ER"/>
    <property type="match status" value="1"/>
</dbReference>
<dbReference type="InterPro" id="IPR052585">
    <property type="entry name" value="Lipid_raft_assoc_Zn_ADH"/>
</dbReference>
<dbReference type="InterPro" id="IPR013154">
    <property type="entry name" value="ADH-like_N"/>
</dbReference>
<dbReference type="Gene3D" id="3.40.50.720">
    <property type="entry name" value="NAD(P)-binding Rossmann-like Domain"/>
    <property type="match status" value="1"/>
</dbReference>
<evidence type="ECO:0000259" key="1">
    <source>
        <dbReference type="SMART" id="SM00829"/>
    </source>
</evidence>
<dbReference type="OrthoDB" id="9787435at2"/>
<dbReference type="RefSeq" id="WP_069380610.1">
    <property type="nucleotide sequence ID" value="NZ_CP017141.1"/>
</dbReference>
<dbReference type="Pfam" id="PF08240">
    <property type="entry name" value="ADH_N"/>
    <property type="match status" value="1"/>
</dbReference>
<name>A0A1D7QJV3_9SPHI</name>